<comment type="caution">
    <text evidence="1">The sequence shown here is derived from an EMBL/GenBank/DDBJ whole genome shotgun (WGS) entry which is preliminary data.</text>
</comment>
<keyword evidence="1" id="KW-0645">Protease</keyword>
<dbReference type="GO" id="GO:0004177">
    <property type="term" value="F:aminopeptidase activity"/>
    <property type="evidence" value="ECO:0007669"/>
    <property type="project" value="UniProtKB-KW"/>
</dbReference>
<dbReference type="PIRSF" id="PIRSF029285">
    <property type="entry name" value="Aminopept"/>
    <property type="match status" value="1"/>
</dbReference>
<keyword evidence="2" id="KW-1185">Reference proteome</keyword>
<dbReference type="AlphaFoldDB" id="A0A7X1TRI4"/>
<dbReference type="Pfam" id="PF10023">
    <property type="entry name" value="Aminopep"/>
    <property type="match status" value="1"/>
</dbReference>
<gene>
    <name evidence="1" type="ORF">F8S09_08990</name>
</gene>
<protein>
    <submittedName>
        <fullName evidence="1">Aminopeptidase</fullName>
    </submittedName>
</protein>
<evidence type="ECO:0000313" key="2">
    <source>
        <dbReference type="Proteomes" id="UP000484842"/>
    </source>
</evidence>
<proteinExistence type="predicted"/>
<organism evidence="1 2">
    <name type="scientific">Deinococcus terrestris</name>
    <dbReference type="NCBI Taxonomy" id="2651870"/>
    <lineage>
        <taxon>Bacteria</taxon>
        <taxon>Thermotogati</taxon>
        <taxon>Deinococcota</taxon>
        <taxon>Deinococci</taxon>
        <taxon>Deinococcales</taxon>
        <taxon>Deinococcaceae</taxon>
        <taxon>Deinococcus</taxon>
    </lineage>
</organism>
<keyword evidence="1" id="KW-0031">Aminopeptidase</keyword>
<keyword evidence="1" id="KW-0378">Hydrolase</keyword>
<accession>A0A7X1TRI4</accession>
<sequence length="397" mass="42666">MPLNLGRRAVRQRGAVNQHGAGVVGHIPIGRERQGFGDHAPAYAPAAMLHPMKAWVVGGVLMLTLSGCGEVRYLTQAATGQLDLLVRARPVADVLADPTTPPETRRKLALVQEVRAFAVGELGLPDRGAYRKYVDVGRPYVVWNVFRAPEFGLDLLTSCFPVAGCVGYRGYFREADARAYADTRRAAGEDVRVGGVSAYSTLGYLRDPVLSTMLAYPDPSLIRTVIHELAHPAVYVPGDTVYNESFATAVEEEGWRRWLAAHGTPDLAEADQVGQERAQAFEALLLGTRAELQALYAQPLAPEEMRTRKAAVLAGLQDRYAALKASWGGYAGYDGWFAAGVNNAALASVAAYATLVPEFGAALTRVGGALPALYELARRCGERPSGERVTCLRGAGE</sequence>
<reference evidence="1 2" key="1">
    <citation type="submission" date="2019-10" db="EMBL/GenBank/DDBJ databases">
        <title>Deinococcus sp. isolated from soil.</title>
        <authorList>
            <person name="Li Y."/>
            <person name="Wang J."/>
        </authorList>
    </citation>
    <scope>NUCLEOTIDE SEQUENCE [LARGE SCALE GENOMIC DNA]</scope>
    <source>
        <strain evidence="1 2">SDU3-2</strain>
    </source>
</reference>
<evidence type="ECO:0000313" key="1">
    <source>
        <dbReference type="EMBL" id="MPY66823.1"/>
    </source>
</evidence>
<dbReference type="EMBL" id="WBSL01000003">
    <property type="protein sequence ID" value="MPY66823.1"/>
    <property type="molecule type" value="Genomic_DNA"/>
</dbReference>
<dbReference type="InterPro" id="IPR014553">
    <property type="entry name" value="Aminopept"/>
</dbReference>
<name>A0A7X1TRI4_9DEIO</name>
<dbReference type="Proteomes" id="UP000484842">
    <property type="component" value="Unassembled WGS sequence"/>
</dbReference>